<dbReference type="InterPro" id="IPR033127">
    <property type="entry name" value="UBQ-activ_enz_E1_Cys_AS"/>
</dbReference>
<dbReference type="SUPFAM" id="SSF69572">
    <property type="entry name" value="Activating enzymes of the ubiquitin-like proteins"/>
    <property type="match status" value="1"/>
</dbReference>
<dbReference type="InterPro" id="IPR014929">
    <property type="entry name" value="E2-binding"/>
</dbReference>
<accession>A0A803Q273</accession>
<keyword evidence="15" id="KW-1185">Reference proteome</keyword>
<evidence type="ECO:0000256" key="1">
    <source>
        <dbReference type="ARBA" id="ARBA00005032"/>
    </source>
</evidence>
<dbReference type="PANTHER" id="PTHR10953:SF6">
    <property type="entry name" value="NEDD8-ACTIVATING ENZYME E1 CATALYTIC SUBUNIT"/>
    <property type="match status" value="1"/>
</dbReference>
<dbReference type="InterPro" id="IPR000594">
    <property type="entry name" value="ThiF_NAD_FAD-bd"/>
</dbReference>
<reference evidence="14" key="2">
    <citation type="submission" date="2021-03" db="UniProtKB">
        <authorList>
            <consortium name="EnsemblPlants"/>
        </authorList>
    </citation>
    <scope>IDENTIFICATION</scope>
</reference>
<feature type="chain" id="PRO_5030597451" description="NEDD8-activating enzyme E1 catalytic subunit" evidence="12">
    <location>
        <begin position="17"/>
        <end position="1082"/>
    </location>
</feature>
<proteinExistence type="inferred from homology"/>
<evidence type="ECO:0000256" key="5">
    <source>
        <dbReference type="ARBA" id="ARBA00022741"/>
    </source>
</evidence>
<name>A0A803Q273_CANSA</name>
<evidence type="ECO:0000259" key="13">
    <source>
        <dbReference type="SMART" id="SM01181"/>
    </source>
</evidence>
<dbReference type="CDD" id="cd01488">
    <property type="entry name" value="Uba3_RUB"/>
    <property type="match status" value="1"/>
</dbReference>
<dbReference type="UniPathway" id="UPA00885"/>
<dbReference type="GO" id="GO:0019781">
    <property type="term" value="F:NEDD8 activating enzyme activity"/>
    <property type="evidence" value="ECO:0007669"/>
    <property type="project" value="UniProtKB-UniRule"/>
</dbReference>
<dbReference type="PROSITE" id="PS00865">
    <property type="entry name" value="UBIQUITIN_ACTIVAT_2"/>
    <property type="match status" value="1"/>
</dbReference>
<dbReference type="AlphaFoldDB" id="A0A803Q273"/>
<dbReference type="Gene3D" id="3.40.50.720">
    <property type="entry name" value="NAD(P)-binding Rossmann-like Domain"/>
    <property type="match status" value="1"/>
</dbReference>
<dbReference type="InterPro" id="IPR045886">
    <property type="entry name" value="ThiF/MoeB/HesA"/>
</dbReference>
<evidence type="ECO:0000256" key="2">
    <source>
        <dbReference type="ARBA" id="ARBA00006310"/>
    </source>
</evidence>
<dbReference type="GO" id="GO:0005737">
    <property type="term" value="C:cytoplasm"/>
    <property type="evidence" value="ECO:0007669"/>
    <property type="project" value="TreeGrafter"/>
</dbReference>
<comment type="similarity">
    <text evidence="2 11">Belongs to the ubiquitin-activating E1 family. UBA3 subfamily.</text>
</comment>
<comment type="function">
    <text evidence="11">Catalytic subunit of the dimeric E1 enzyme, which activates NEDD8.</text>
</comment>
<keyword evidence="4 11" id="KW-0436">Ligase</keyword>
<dbReference type="FunFam" id="1.10.10.520:FF:000001">
    <property type="entry name" value="NEDD8-activating enzyme E1 catalytic subunit"/>
    <property type="match status" value="1"/>
</dbReference>
<evidence type="ECO:0000256" key="4">
    <source>
        <dbReference type="ARBA" id="ARBA00022598"/>
    </source>
</evidence>
<evidence type="ECO:0000256" key="10">
    <source>
        <dbReference type="PROSITE-ProRule" id="PRU10132"/>
    </source>
</evidence>
<dbReference type="EnsemblPlants" id="evm.model.07.1322">
    <property type="protein sequence ID" value="cds.evm.model.07.1322"/>
    <property type="gene ID" value="evm.TU.07.1322"/>
</dbReference>
<comment type="catalytic activity">
    <reaction evidence="9 11">
        <text>ATP + [NEDD8 protein] + [E1 NEDD8-activating enzyme]-L-cysteine = AMP + diphosphate + [E1 NEDD8-activating enzyme]-S-[NEDD8 protein]-yl-L-cysteine.</text>
        <dbReference type="EC" id="6.2.1.64"/>
    </reaction>
</comment>
<organism evidence="14 15">
    <name type="scientific">Cannabis sativa</name>
    <name type="common">Hemp</name>
    <name type="synonym">Marijuana</name>
    <dbReference type="NCBI Taxonomy" id="3483"/>
    <lineage>
        <taxon>Eukaryota</taxon>
        <taxon>Viridiplantae</taxon>
        <taxon>Streptophyta</taxon>
        <taxon>Embryophyta</taxon>
        <taxon>Tracheophyta</taxon>
        <taxon>Spermatophyta</taxon>
        <taxon>Magnoliopsida</taxon>
        <taxon>eudicotyledons</taxon>
        <taxon>Gunneridae</taxon>
        <taxon>Pentapetalae</taxon>
        <taxon>rosids</taxon>
        <taxon>fabids</taxon>
        <taxon>Rosales</taxon>
        <taxon>Cannabaceae</taxon>
        <taxon>Cannabis</taxon>
    </lineage>
</organism>
<dbReference type="PANTHER" id="PTHR10953">
    <property type="entry name" value="UBIQUITIN-ACTIVATING ENZYME E1"/>
    <property type="match status" value="1"/>
</dbReference>
<dbReference type="Gramene" id="evm.model.07.1322">
    <property type="protein sequence ID" value="cds.evm.model.07.1322"/>
    <property type="gene ID" value="evm.TU.07.1322"/>
</dbReference>
<dbReference type="InterPro" id="IPR023318">
    <property type="entry name" value="Ub_act_enz_dom_a_sf"/>
</dbReference>
<dbReference type="Pfam" id="PF08825">
    <property type="entry name" value="E2_bind"/>
    <property type="match status" value="1"/>
</dbReference>
<protein>
    <recommendedName>
        <fullName evidence="3 11">NEDD8-activating enzyme E1 catalytic subunit</fullName>
        <ecNumber evidence="8 11">6.2.1.64</ecNumber>
    </recommendedName>
</protein>
<evidence type="ECO:0000256" key="9">
    <source>
        <dbReference type="ARBA" id="ARBA00024626"/>
    </source>
</evidence>
<feature type="domain" description="E2 binding" evidence="13">
    <location>
        <begin position="977"/>
        <end position="1068"/>
    </location>
</feature>
<dbReference type="Gene3D" id="1.10.10.520">
    <property type="entry name" value="Ubiquitin activating enzymes (Uba3). Chain: B, domain 2"/>
    <property type="match status" value="1"/>
</dbReference>
<dbReference type="EC" id="6.2.1.64" evidence="8 11"/>
<evidence type="ECO:0000256" key="3">
    <source>
        <dbReference type="ARBA" id="ARBA00015203"/>
    </source>
</evidence>
<feature type="signal peptide" evidence="12">
    <location>
        <begin position="1"/>
        <end position="16"/>
    </location>
</feature>
<dbReference type="Proteomes" id="UP000596661">
    <property type="component" value="Chromosome 7"/>
</dbReference>
<dbReference type="Gene3D" id="3.10.290.20">
    <property type="entry name" value="Ubiquitin-like 2 activating enzyme e1b. Chain: B, domain 3"/>
    <property type="match status" value="1"/>
</dbReference>
<dbReference type="GO" id="GO:0005524">
    <property type="term" value="F:ATP binding"/>
    <property type="evidence" value="ECO:0007669"/>
    <property type="project" value="UniProtKB-UniRule"/>
</dbReference>
<dbReference type="InterPro" id="IPR035985">
    <property type="entry name" value="Ubiquitin-activating_enz"/>
</dbReference>
<keyword evidence="6 11" id="KW-0833">Ubl conjugation pathway</keyword>
<evidence type="ECO:0000256" key="7">
    <source>
        <dbReference type="ARBA" id="ARBA00022840"/>
    </source>
</evidence>
<evidence type="ECO:0000313" key="15">
    <source>
        <dbReference type="Proteomes" id="UP000596661"/>
    </source>
</evidence>
<dbReference type="GO" id="GO:0045116">
    <property type="term" value="P:protein neddylation"/>
    <property type="evidence" value="ECO:0007669"/>
    <property type="project" value="UniProtKB-UniRule"/>
</dbReference>
<reference evidence="14" key="1">
    <citation type="submission" date="2018-11" db="EMBL/GenBank/DDBJ databases">
        <authorList>
            <person name="Grassa J C."/>
        </authorList>
    </citation>
    <scope>NUCLEOTIDE SEQUENCE [LARGE SCALE GENOMIC DNA]</scope>
</reference>
<evidence type="ECO:0000256" key="12">
    <source>
        <dbReference type="SAM" id="SignalP"/>
    </source>
</evidence>
<dbReference type="GO" id="GO:0005634">
    <property type="term" value="C:nucleus"/>
    <property type="evidence" value="ECO:0007669"/>
    <property type="project" value="TreeGrafter"/>
</dbReference>
<evidence type="ECO:0000256" key="6">
    <source>
        <dbReference type="ARBA" id="ARBA00022786"/>
    </source>
</evidence>
<keyword evidence="7 11" id="KW-0067">ATP-binding</keyword>
<keyword evidence="12" id="KW-0732">Signal</keyword>
<evidence type="ECO:0000313" key="14">
    <source>
        <dbReference type="EnsemblPlants" id="cds.evm.model.07.1322"/>
    </source>
</evidence>
<dbReference type="EMBL" id="UZAU01000661">
    <property type="status" value="NOT_ANNOTATED_CDS"/>
    <property type="molecule type" value="Genomic_DNA"/>
</dbReference>
<dbReference type="InterPro" id="IPR030468">
    <property type="entry name" value="Uba3_N"/>
</dbReference>
<dbReference type="SMART" id="SM01181">
    <property type="entry name" value="E2_bind"/>
    <property type="match status" value="1"/>
</dbReference>
<keyword evidence="5 11" id="KW-0547">Nucleotide-binding</keyword>
<dbReference type="Pfam" id="PF00899">
    <property type="entry name" value="ThiF"/>
    <property type="match status" value="1"/>
</dbReference>
<feature type="active site" description="Glycyl thioester intermediate" evidence="10">
    <location>
        <position position="844"/>
    </location>
</feature>
<dbReference type="FunFam" id="3.10.290.20:FF:000006">
    <property type="entry name" value="NEDD8-activating enzyme E1 catalytic subunit"/>
    <property type="match status" value="1"/>
</dbReference>
<evidence type="ECO:0000256" key="11">
    <source>
        <dbReference type="RuleBase" id="RU368009"/>
    </source>
</evidence>
<comment type="pathway">
    <text evidence="1 11">Protein modification; protein neddylation.</text>
</comment>
<sequence>MKSLVFFVLTVAVGHQHRGCRLSTSNVVLNGHGVLFPLYGPWLLTTKLAAEGGRSVTVSLTVLASNSGGGKIGTQLGSAPPGLRKSKMVTHSPRAVNKKQVCVPKTINKKLDNTLSIFINGKGAQRRNDKSGSEAILDILISKDNCLNVYAIDELAKGKGVDHVSNVSPSKPGGPESLDKNKRIGLALLGHAIGSKKQDLEVTSRSTYVTKDNGEACGRPLGVCSVNNIALASTVAEDTGSRVSADWKAELEVRRPLNKSLERKKLYWKQRTRVSWLKEGDKCSKFFLLSATIRGRRNVTYSILDMNNIWLSERSAIGKEFTSFLSEIFSASGSDQDLNCANIITVKLSSVERENLIWVHDLDEIRKTLFTMGNHKALGLDGMSAIFFKHYWDSVGEDFFDAFLDFFTSGTMHKGVNTTNLVPISKIQNPKRVQHYRPISLCNISYKGDPPSPNLLIWATEILLTLLDRAMGNGPLWLKQNDTGIALRSFVLGQENRQKDVDFNFVVENFTSKLQGWKAKTLSKVGRATFIKFVGLSMPMYAMQTTKLSNRLVSRIYGLVHDFWWGFEKGNRGIRLKAWNKICLPKSRGGLGFCKIKEMNLAFLAKWRWNLLCGNQSICCEILRAKYLKGKEFFGYTAVQPSRSRDLDKLLLRPGNLVGPSFEPGPELREDLKEYAKVLVVGAGGLGCELLKDLALSGFRELEVIDMDRIEVSNLNRQFLFRLEDVGKPKAEVAAKRVMERVSGVNIVPHFCRIEDKELSFFSNFSIIALGLDSIEARSYINAVVCGFLEYDSDDNPLEETVKPMVDGGTEGFKGHARVIMPGLTPCFECTIWLFPPQVKFPLCTLAETPRTAAHCIEYAHLIKWDEVHSGKAFDPDDPKHMKWVYDEAVKRAELFGIPGVTYSLTQGVVKNIIPAIASTNAIISAACAMETLKIASGCSKTLSNYLTYNGAEGLHTKVTEFVKDKDCLVCGPGVLVELDSSLTLEKFISLLEEHPKLQLSKASITHRGKNLYMQAPPVLEEMTRSNLSQPLFELMGKISKDVVHATGTVKKNDTKTSSLRKLRVVFKGVDEVADMDTAGGA</sequence>
<evidence type="ECO:0000256" key="8">
    <source>
        <dbReference type="ARBA" id="ARBA00023624"/>
    </source>
</evidence>